<feature type="compositionally biased region" description="Polar residues" evidence="2">
    <location>
        <begin position="998"/>
        <end position="1012"/>
    </location>
</feature>
<feature type="compositionally biased region" description="Polar residues" evidence="2">
    <location>
        <begin position="640"/>
        <end position="656"/>
    </location>
</feature>
<feature type="region of interest" description="Disordered" evidence="2">
    <location>
        <begin position="1"/>
        <end position="53"/>
    </location>
</feature>
<dbReference type="InterPro" id="IPR018391">
    <property type="entry name" value="PQQ_b-propeller_rpt"/>
</dbReference>
<feature type="compositionally biased region" description="Polar residues" evidence="2">
    <location>
        <begin position="968"/>
        <end position="980"/>
    </location>
</feature>
<feature type="region of interest" description="Disordered" evidence="2">
    <location>
        <begin position="1493"/>
        <end position="1595"/>
    </location>
</feature>
<feature type="compositionally biased region" description="Low complexity" evidence="2">
    <location>
        <begin position="915"/>
        <end position="928"/>
    </location>
</feature>
<dbReference type="InterPro" id="IPR036322">
    <property type="entry name" value="WD40_repeat_dom_sf"/>
</dbReference>
<feature type="compositionally biased region" description="Basic and acidic residues" evidence="2">
    <location>
        <begin position="929"/>
        <end position="938"/>
    </location>
</feature>
<name>A0A6A4T8J0_SCOMX</name>
<feature type="compositionally biased region" description="Basic and acidic residues" evidence="2">
    <location>
        <begin position="856"/>
        <end position="866"/>
    </location>
</feature>
<feature type="compositionally biased region" description="Acidic residues" evidence="2">
    <location>
        <begin position="29"/>
        <end position="39"/>
    </location>
</feature>
<evidence type="ECO:0000259" key="4">
    <source>
        <dbReference type="PROSITE" id="PS00028"/>
    </source>
</evidence>
<dbReference type="InterPro" id="IPR015943">
    <property type="entry name" value="WD40/YVTN_repeat-like_dom_sf"/>
</dbReference>
<feature type="region of interest" description="Disordered" evidence="2">
    <location>
        <begin position="1195"/>
        <end position="1238"/>
    </location>
</feature>
<feature type="compositionally biased region" description="Polar residues" evidence="2">
    <location>
        <begin position="762"/>
        <end position="773"/>
    </location>
</feature>
<dbReference type="Gene3D" id="3.30.160.60">
    <property type="entry name" value="Classic Zinc Finger"/>
    <property type="match status" value="1"/>
</dbReference>
<keyword evidence="3" id="KW-0472">Membrane</keyword>
<dbReference type="SMART" id="SM00320">
    <property type="entry name" value="WD40"/>
    <property type="match status" value="6"/>
</dbReference>
<dbReference type="SMART" id="SM00564">
    <property type="entry name" value="PQQ"/>
    <property type="match status" value="6"/>
</dbReference>
<feature type="region of interest" description="Disordered" evidence="2">
    <location>
        <begin position="541"/>
        <end position="1048"/>
    </location>
</feature>
<feature type="compositionally biased region" description="Low complexity" evidence="2">
    <location>
        <begin position="1505"/>
        <end position="1515"/>
    </location>
</feature>
<dbReference type="GO" id="GO:0017124">
    <property type="term" value="F:SH3 domain binding"/>
    <property type="evidence" value="ECO:0007669"/>
    <property type="project" value="TreeGrafter"/>
</dbReference>
<feature type="compositionally biased region" description="Polar residues" evidence="2">
    <location>
        <begin position="797"/>
        <end position="816"/>
    </location>
</feature>
<dbReference type="Pfam" id="PF15122">
    <property type="entry name" value="TMEM206"/>
    <property type="match status" value="1"/>
</dbReference>
<feature type="region of interest" description="Disordered" evidence="2">
    <location>
        <begin position="1350"/>
        <end position="1426"/>
    </location>
</feature>
<dbReference type="GO" id="GO:0003723">
    <property type="term" value="F:RNA binding"/>
    <property type="evidence" value="ECO:0007669"/>
    <property type="project" value="InterPro"/>
</dbReference>
<sequence length="2059" mass="228671">MLRKENSRSYQEFSDDDNGGDGNTLSPDFFDDAPDDLEHEEPNGSISQEDDAREISPSMRFSKACLKNVFTVVLIFIYLLLTAVAVFLAYQTISDFLDKLNHPVMSVTYKEVDSFSPAGIALYPGRAQLLSCRHHFHDYIPPLENPGEPQEGDCVYTEVTYFGPFTNQTEKRALVVRGPADVRNRELIFMQFSQNETEEDFSAITYMLFAKFSDLTNSANQSEFMRDCERNYSMWTFSGGFRTWVKMSLVRTSGKSDEAVEFRQESTVVKFNDKRPEPEQSNQLFFAVFEWRDPFMQEIRLIVTANPWNSIAILCGVFMALFKAANFAKLSVQWIVRMRKRHLRNKARELNQEMDEHMRSMLHHRELEKLKGRDCGHECRVCKVTVSSLTDYAGHISSPTHKQNVEAAEQKHAGKDHEDYFDQALVDLIEKRKEHIRKEKEAAAAKLAKEEEDRRRKEEYQQRLKEAKERYRLEYTWQQSSQGFCGSGHGQHNSWYGCNQYNARSGEPQPWHNNKRGKSATWHAQEPPNFQKWASNEFVGGSLHSQGGWNRRQWDQGRSSGNQQSRLPWLSSGGSSNGIYGQNNIAQYPHRGRPSGHFGPKPQYPPPPSFFTRALNQFQNTSNNEGGQQGDRLQKADGQTAESENSSCKITKNFGSNPKLDKACRWSPYPVTKGLESAPQKDTNLNPSEKCPKVPKPQKQEKAPESSAVNRLSRPIQKAGQLPSSGKTAEEKQGHKTNLKTKPRDRSSSGSRSSSAQREDQQTSAAPPSNQKVNMPLLHKDKKMSSPPGLHSGAQLGKSSSQGHAQPKSTSKQSGLGSKAPPVGPLKSRQERQLPEALRKERQIENRGSFDSSSNNRKEMSPHIVEEQQSDCVPGQNKENSCRQNAAKPHLPTRPEKPALQSSEGSQFLQSLQVSTSTAESSEPAAASREGENRRTVKEQTCSPAPDEAMQAAEAGQSSESDTSRSSEAPTLSGSNTSLSKLDLPPVLKRDLTKHISSKTGKTGSHEPNLNSARRVRNLSESRRSDTEKDSGLKPTVRQLISSSGSRRKVNWDQVYQEVRKKQDKGKGMPRFGIEMVSTEQEDQSQEEEDIPLLEGLHWDSLMDVSTPCATRKRSLSESSLAPESAPPLFTSLVSKEVSQGSSVSPVFTQGSKDVRCQQEVDPVLGQFGAQAQKQPGKLTSAPVKALQRCDSVLGDSSSGTEQFDFQGTGKRRRAAGDVPSPEASCAEHNNKRRKVKTKKERLQIDQLLAVSLREEELSRSLQTVDTGLIQARAALEAAYMEVQRLMVVKQQVTAEMSTLRNKRIDLLKGMQGSMEEAPQVKLKEEKMDSVATDAHLASSALLSPFTAAAASCPGPPAQRASPPSPSLPFTSVVVKQEPQSPVHVSSEPDAVDDTHCAHSTTPELPVAPAAASPTDPSLNFLPSPERNPELYQTNTEHVWENFVEPADHNWSSPGLFETTETGIQTSCLIPVTDSKTSVKLLPMSRKGSEVDCAAAKSPEPPSVPSVFSIPASPSELSSGKRVRKLKKRKVLKKAQGTEQPESSDTEIDGELSRPRWLRPRRRPSGGSQVSTSTLPTDDREGDMMNVENSEQLQKEDRKSFMVELPHVPPAELTANLDSEESMEVTAAMDATVPAPAPLQLPDSSRPEPNSLACNEVTSTSDMEICKSSESDMPFPITLPKTTKTSSDASSDHGGDDMPTEGAFEGHLEAVNAMQIHNGLLYTCSGDRTVKAFDLVSRKCVGVFDGHTSKVSCLFVSAVPSLHHRLYSGSSDQTIRCYNLKTQELEHQFSLSDRVLCLHSRWRTLYAGLANGTVVTFNLKTNKQTDVFECHGPRAVSCLASTQEGARRILLVGSYDSSISVRDAKNGLLLRTLEGHTKTVLCLKVVNDLVFSGSSDQCVYTHNIHTGELVRVYKGHSHAVTVVTVLGKVMVTACLDKLVRVYDLQSHDQLQVYGGHKDMVMCMTVHKNMIYTGCYDGSVQAVKLNLMQNVRCWWHGCSLVFGVREHLQQHLIGDHTGANLQTLKCRWKNCEFFCARNSSKQAMLVHMRTHAEEETDLEP</sequence>
<evidence type="ECO:0000256" key="1">
    <source>
        <dbReference type="SAM" id="Coils"/>
    </source>
</evidence>
<feature type="compositionally biased region" description="Polar residues" evidence="2">
    <location>
        <begin position="900"/>
        <end position="914"/>
    </location>
</feature>
<gene>
    <name evidence="5" type="ORF">F2P81_003034</name>
</gene>
<feature type="compositionally biased region" description="Polar residues" evidence="2">
    <location>
        <begin position="614"/>
        <end position="626"/>
    </location>
</feature>
<dbReference type="InterPro" id="IPR001680">
    <property type="entry name" value="WD40_rpt"/>
</dbReference>
<evidence type="ECO:0000256" key="2">
    <source>
        <dbReference type="SAM" id="MobiDB-lite"/>
    </source>
</evidence>
<feature type="transmembrane region" description="Helical" evidence="3">
    <location>
        <begin position="69"/>
        <end position="90"/>
    </location>
</feature>
<dbReference type="Proteomes" id="UP000438429">
    <property type="component" value="Unassembled WGS sequence"/>
</dbReference>
<dbReference type="CDD" id="cd00200">
    <property type="entry name" value="WD40"/>
    <property type="match status" value="1"/>
</dbReference>
<evidence type="ECO:0000313" key="6">
    <source>
        <dbReference type="Proteomes" id="UP000438429"/>
    </source>
</evidence>
<keyword evidence="3" id="KW-0812">Transmembrane</keyword>
<dbReference type="PANTHER" id="PTHR14435:SF2">
    <property type="entry name" value="ZINC FINGER PROTEIN 106"/>
    <property type="match status" value="1"/>
</dbReference>
<keyword evidence="1" id="KW-0175">Coiled coil</keyword>
<dbReference type="InterPro" id="IPR042622">
    <property type="entry name" value="Znf106"/>
</dbReference>
<feature type="compositionally biased region" description="Basic and acidic residues" evidence="2">
    <location>
        <begin position="828"/>
        <end position="845"/>
    </location>
</feature>
<feature type="region of interest" description="Disordered" evidence="2">
    <location>
        <begin position="1668"/>
        <end position="1699"/>
    </location>
</feature>
<dbReference type="PANTHER" id="PTHR14435">
    <property type="entry name" value="ZINC FINGER PROTEIN 106"/>
    <property type="match status" value="1"/>
</dbReference>
<dbReference type="SUPFAM" id="SSF50978">
    <property type="entry name" value="WD40 repeat-like"/>
    <property type="match status" value="1"/>
</dbReference>
<dbReference type="Gene3D" id="2.130.10.10">
    <property type="entry name" value="YVTN repeat-like/Quinoprotein amine dehydrogenase"/>
    <property type="match status" value="2"/>
</dbReference>
<dbReference type="PROSITE" id="PS00028">
    <property type="entry name" value="ZINC_FINGER_C2H2_1"/>
    <property type="match status" value="1"/>
</dbReference>
<accession>A0A6A4T8J0</accession>
<feature type="domain" description="C2H2-type" evidence="4">
    <location>
        <begin position="1992"/>
        <end position="2015"/>
    </location>
</feature>
<reference evidence="5 6" key="1">
    <citation type="submission" date="2019-06" db="EMBL/GenBank/DDBJ databases">
        <title>Draft genomes of female and male turbot (Scophthalmus maximus).</title>
        <authorList>
            <person name="Xu H."/>
            <person name="Xu X.-W."/>
            <person name="Shao C."/>
            <person name="Chen S."/>
        </authorList>
    </citation>
    <scope>NUCLEOTIDE SEQUENCE [LARGE SCALE GENOMIC DNA]</scope>
    <source>
        <strain evidence="5">Ysfricsl-2016a</strain>
        <tissue evidence="5">Blood</tissue>
    </source>
</reference>
<dbReference type="EMBL" id="VEVO01000003">
    <property type="protein sequence ID" value="KAF0043876.1"/>
    <property type="molecule type" value="Genomic_DNA"/>
</dbReference>
<evidence type="ECO:0000313" key="5">
    <source>
        <dbReference type="EMBL" id="KAF0043876.1"/>
    </source>
</evidence>
<keyword evidence="3" id="KW-1133">Transmembrane helix</keyword>
<evidence type="ECO:0000256" key="3">
    <source>
        <dbReference type="SAM" id="Phobius"/>
    </source>
</evidence>
<protein>
    <recommendedName>
        <fullName evidence="4">C2H2-type domain-containing protein</fullName>
    </recommendedName>
</protein>
<dbReference type="FunFam" id="2.130.10.10:FF:000114">
    <property type="entry name" value="zinc finger protein 106 isoform X1"/>
    <property type="match status" value="1"/>
</dbReference>
<feature type="compositionally biased region" description="Basic and acidic residues" evidence="2">
    <location>
        <begin position="1018"/>
        <end position="1032"/>
    </location>
</feature>
<organism evidence="5 6">
    <name type="scientific">Scophthalmus maximus</name>
    <name type="common">Turbot</name>
    <name type="synonym">Psetta maxima</name>
    <dbReference type="NCBI Taxonomy" id="52904"/>
    <lineage>
        <taxon>Eukaryota</taxon>
        <taxon>Metazoa</taxon>
        <taxon>Chordata</taxon>
        <taxon>Craniata</taxon>
        <taxon>Vertebrata</taxon>
        <taxon>Euteleostomi</taxon>
        <taxon>Actinopterygii</taxon>
        <taxon>Neopterygii</taxon>
        <taxon>Teleostei</taxon>
        <taxon>Neoteleostei</taxon>
        <taxon>Acanthomorphata</taxon>
        <taxon>Carangaria</taxon>
        <taxon>Pleuronectiformes</taxon>
        <taxon>Pleuronectoidei</taxon>
        <taxon>Scophthalmidae</taxon>
        <taxon>Scophthalmus</taxon>
    </lineage>
</organism>
<dbReference type="GO" id="GO:0005829">
    <property type="term" value="C:cytosol"/>
    <property type="evidence" value="ECO:0007669"/>
    <property type="project" value="TreeGrafter"/>
</dbReference>
<dbReference type="GO" id="GO:0008286">
    <property type="term" value="P:insulin receptor signaling pathway"/>
    <property type="evidence" value="ECO:0007669"/>
    <property type="project" value="TreeGrafter"/>
</dbReference>
<feature type="coiled-coil region" evidence="1">
    <location>
        <begin position="426"/>
        <end position="470"/>
    </location>
</feature>
<dbReference type="InterPro" id="IPR029366">
    <property type="entry name" value="TMEM206"/>
</dbReference>
<dbReference type="SMART" id="SM00355">
    <property type="entry name" value="ZnF_C2H2"/>
    <property type="match status" value="3"/>
</dbReference>
<feature type="compositionally biased region" description="Basic residues" evidence="2">
    <location>
        <begin position="1521"/>
        <end position="1533"/>
    </location>
</feature>
<feature type="compositionally biased region" description="Low complexity" evidence="2">
    <location>
        <begin position="958"/>
        <end position="967"/>
    </location>
</feature>
<comment type="caution">
    <text evidence="5">The sequence shown here is derived from an EMBL/GenBank/DDBJ whole genome shotgun (WGS) entry which is preliminary data.</text>
</comment>
<proteinExistence type="predicted"/>
<feature type="compositionally biased region" description="Polar residues" evidence="2">
    <location>
        <begin position="1195"/>
        <end position="1206"/>
    </location>
</feature>
<dbReference type="GO" id="GO:0016020">
    <property type="term" value="C:membrane"/>
    <property type="evidence" value="ECO:0007669"/>
    <property type="project" value="TreeGrafter"/>
</dbReference>
<dbReference type="Pfam" id="PF00400">
    <property type="entry name" value="WD40"/>
    <property type="match status" value="4"/>
</dbReference>
<feature type="compositionally biased region" description="Polar residues" evidence="2">
    <location>
        <begin position="556"/>
        <end position="586"/>
    </location>
</feature>
<dbReference type="InterPro" id="IPR013087">
    <property type="entry name" value="Znf_C2H2_type"/>
</dbReference>